<dbReference type="AlphaFoldDB" id="X0RUN1"/>
<proteinExistence type="predicted"/>
<reference evidence="1" key="1">
    <citation type="journal article" date="2014" name="Front. Microbiol.">
        <title>High frequency of phylogenetically diverse reductive dehalogenase-homologous genes in deep subseafloor sedimentary metagenomes.</title>
        <authorList>
            <person name="Kawai M."/>
            <person name="Futagami T."/>
            <person name="Toyoda A."/>
            <person name="Takaki Y."/>
            <person name="Nishi S."/>
            <person name="Hori S."/>
            <person name="Arai W."/>
            <person name="Tsubouchi T."/>
            <person name="Morono Y."/>
            <person name="Uchiyama I."/>
            <person name="Ito T."/>
            <person name="Fujiyama A."/>
            <person name="Inagaki F."/>
            <person name="Takami H."/>
        </authorList>
    </citation>
    <scope>NUCLEOTIDE SEQUENCE</scope>
    <source>
        <strain evidence="1">Expedition CK06-06</strain>
    </source>
</reference>
<protein>
    <submittedName>
        <fullName evidence="1">Uncharacterized protein</fullName>
    </submittedName>
</protein>
<gene>
    <name evidence="1" type="ORF">S01H1_00398</name>
</gene>
<dbReference type="EMBL" id="BARS01000137">
    <property type="protein sequence ID" value="GAF72483.1"/>
    <property type="molecule type" value="Genomic_DNA"/>
</dbReference>
<feature type="non-terminal residue" evidence="1">
    <location>
        <position position="72"/>
    </location>
</feature>
<organism evidence="1">
    <name type="scientific">marine sediment metagenome</name>
    <dbReference type="NCBI Taxonomy" id="412755"/>
    <lineage>
        <taxon>unclassified sequences</taxon>
        <taxon>metagenomes</taxon>
        <taxon>ecological metagenomes</taxon>
    </lineage>
</organism>
<comment type="caution">
    <text evidence="1">The sequence shown here is derived from an EMBL/GenBank/DDBJ whole genome shotgun (WGS) entry which is preliminary data.</text>
</comment>
<sequence length="72" mass="7552">MALRLVGSDGRVVSRPPVMIATPMLSSTFRVRNASTIVISGGMMLYHGAVWVSAVWGGADRAASAQMAAKMT</sequence>
<accession>X0RUN1</accession>
<evidence type="ECO:0000313" key="1">
    <source>
        <dbReference type="EMBL" id="GAF72483.1"/>
    </source>
</evidence>
<name>X0RUN1_9ZZZZ</name>